<organism evidence="2 3">
    <name type="scientific">Catenuloplanes indicus</name>
    <dbReference type="NCBI Taxonomy" id="137267"/>
    <lineage>
        <taxon>Bacteria</taxon>
        <taxon>Bacillati</taxon>
        <taxon>Actinomycetota</taxon>
        <taxon>Actinomycetes</taxon>
        <taxon>Micromonosporales</taxon>
        <taxon>Micromonosporaceae</taxon>
        <taxon>Catenuloplanes</taxon>
    </lineage>
</organism>
<proteinExistence type="predicted"/>
<sequence>MAAAELVIQRPVCRGHPAHGLDIGGPDQPLTVAGRVLVERRHQPSHRRRQEGRRAEAHLPQKVPPLHIAWPKINSDIYAVPPARREL</sequence>
<dbReference type="RefSeq" id="WP_307240208.1">
    <property type="nucleotide sequence ID" value="NZ_JAUSUZ010000001.1"/>
</dbReference>
<comment type="caution">
    <text evidence="2">The sequence shown here is derived from an EMBL/GenBank/DDBJ whole genome shotgun (WGS) entry which is preliminary data.</text>
</comment>
<dbReference type="EMBL" id="JAUSUZ010000001">
    <property type="protein sequence ID" value="MDQ0366690.1"/>
    <property type="molecule type" value="Genomic_DNA"/>
</dbReference>
<name>A0AAE4AX62_9ACTN</name>
<reference evidence="2 3" key="1">
    <citation type="submission" date="2023-07" db="EMBL/GenBank/DDBJ databases">
        <title>Sequencing the genomes of 1000 actinobacteria strains.</title>
        <authorList>
            <person name="Klenk H.-P."/>
        </authorList>
    </citation>
    <scope>NUCLEOTIDE SEQUENCE [LARGE SCALE GENOMIC DNA]</scope>
    <source>
        <strain evidence="2 3">DSM 44709</strain>
    </source>
</reference>
<protein>
    <submittedName>
        <fullName evidence="2">Uncharacterized protein</fullName>
    </submittedName>
</protein>
<evidence type="ECO:0000256" key="1">
    <source>
        <dbReference type="SAM" id="MobiDB-lite"/>
    </source>
</evidence>
<accession>A0AAE4AX62</accession>
<dbReference type="AlphaFoldDB" id="A0AAE4AX62"/>
<evidence type="ECO:0000313" key="2">
    <source>
        <dbReference type="EMBL" id="MDQ0366690.1"/>
    </source>
</evidence>
<feature type="region of interest" description="Disordered" evidence="1">
    <location>
        <begin position="40"/>
        <end position="60"/>
    </location>
</feature>
<gene>
    <name evidence="2" type="ORF">J2S42_003359</name>
</gene>
<dbReference type="Proteomes" id="UP001240236">
    <property type="component" value="Unassembled WGS sequence"/>
</dbReference>
<evidence type="ECO:0000313" key="3">
    <source>
        <dbReference type="Proteomes" id="UP001240236"/>
    </source>
</evidence>
<keyword evidence="3" id="KW-1185">Reference proteome</keyword>